<reference evidence="2 3" key="1">
    <citation type="submission" date="2018-04" db="EMBL/GenBank/DDBJ databases">
        <title>Bordetella sp. HZ20 isolated from seawater.</title>
        <authorList>
            <person name="Sun C."/>
        </authorList>
    </citation>
    <scope>NUCLEOTIDE SEQUENCE [LARGE SCALE GENOMIC DNA]</scope>
    <source>
        <strain evidence="2 3">HZ20</strain>
    </source>
</reference>
<protein>
    <recommendedName>
        <fullName evidence="4">Tripartite tricarboxylate transporter substrate binding protein</fullName>
    </recommendedName>
</protein>
<evidence type="ECO:0008006" key="4">
    <source>
        <dbReference type="Google" id="ProtNLM"/>
    </source>
</evidence>
<dbReference type="Pfam" id="PF03401">
    <property type="entry name" value="TctC"/>
    <property type="match status" value="1"/>
</dbReference>
<dbReference type="InterPro" id="IPR042100">
    <property type="entry name" value="Bug_dom1"/>
</dbReference>
<keyword evidence="3" id="KW-1185">Reference proteome</keyword>
<name>A0A2R4XKF9_9BURK</name>
<dbReference type="Gene3D" id="3.40.190.150">
    <property type="entry name" value="Bordetella uptake gene, domain 1"/>
    <property type="match status" value="1"/>
</dbReference>
<dbReference type="EMBL" id="CP028901">
    <property type="protein sequence ID" value="AWB34263.1"/>
    <property type="molecule type" value="Genomic_DNA"/>
</dbReference>
<dbReference type="InterPro" id="IPR005064">
    <property type="entry name" value="BUG"/>
</dbReference>
<evidence type="ECO:0000256" key="1">
    <source>
        <dbReference type="ARBA" id="ARBA00006987"/>
    </source>
</evidence>
<proteinExistence type="inferred from homology"/>
<accession>A0A2R4XKF9</accession>
<dbReference type="Gene3D" id="3.40.190.10">
    <property type="entry name" value="Periplasmic binding protein-like II"/>
    <property type="match status" value="1"/>
</dbReference>
<organism evidence="2 3">
    <name type="scientific">Orrella marina</name>
    <dbReference type="NCBI Taxonomy" id="2163011"/>
    <lineage>
        <taxon>Bacteria</taxon>
        <taxon>Pseudomonadati</taxon>
        <taxon>Pseudomonadota</taxon>
        <taxon>Betaproteobacteria</taxon>
        <taxon>Burkholderiales</taxon>
        <taxon>Alcaligenaceae</taxon>
        <taxon>Orrella</taxon>
    </lineage>
</organism>
<dbReference type="Proteomes" id="UP000244571">
    <property type="component" value="Chromosome"/>
</dbReference>
<dbReference type="PANTHER" id="PTHR42928">
    <property type="entry name" value="TRICARBOXYLATE-BINDING PROTEIN"/>
    <property type="match status" value="1"/>
</dbReference>
<dbReference type="KEGG" id="boz:DBV39_11720"/>
<evidence type="ECO:0000313" key="2">
    <source>
        <dbReference type="EMBL" id="AWB34263.1"/>
    </source>
</evidence>
<evidence type="ECO:0000313" key="3">
    <source>
        <dbReference type="Proteomes" id="UP000244571"/>
    </source>
</evidence>
<dbReference type="SUPFAM" id="SSF53850">
    <property type="entry name" value="Periplasmic binding protein-like II"/>
    <property type="match status" value="1"/>
</dbReference>
<sequence>MLADLMSKDLGQPIVVENRAGANGNIATSHVARQAPDGYTLFITSIGHTVNPWLSENVNYDPVKDFTAVGRILTAPNLMVVPASSPFNNVQEVIAFAKENPGKLNMASSGTGTSVHLSGELFQKLAGVEFTHIPYKGTGSAMPDLLSGVTQVMFPNLPSALPQVRGGNLKAMGVTSADRFQGASDIPTIEEGGVPGYDLSTWYGMIGPAGMDAAVVEQLNASLQKALSDPAVQESMLKRGSTAAPGSSGEFEAFLEAESKKWSQLIKDANIKAN</sequence>
<dbReference type="AlphaFoldDB" id="A0A2R4XKF9"/>
<dbReference type="PANTHER" id="PTHR42928:SF5">
    <property type="entry name" value="BLR1237 PROTEIN"/>
    <property type="match status" value="1"/>
</dbReference>
<dbReference type="CDD" id="cd13578">
    <property type="entry name" value="PBP2_Bug27"/>
    <property type="match status" value="1"/>
</dbReference>
<gene>
    <name evidence="2" type="ORF">DBV39_11720</name>
</gene>
<comment type="similarity">
    <text evidence="1">Belongs to the UPF0065 (bug) family.</text>
</comment>